<organism evidence="1">
    <name type="scientific">bioreactor metagenome</name>
    <dbReference type="NCBI Taxonomy" id="1076179"/>
    <lineage>
        <taxon>unclassified sequences</taxon>
        <taxon>metagenomes</taxon>
        <taxon>ecological metagenomes</taxon>
    </lineage>
</organism>
<reference evidence="1" key="1">
    <citation type="submission" date="2019-08" db="EMBL/GenBank/DDBJ databases">
        <authorList>
            <person name="Kucharzyk K."/>
            <person name="Murdoch R.W."/>
            <person name="Higgins S."/>
            <person name="Loffler F."/>
        </authorList>
    </citation>
    <scope>NUCLEOTIDE SEQUENCE</scope>
</reference>
<evidence type="ECO:0008006" key="2">
    <source>
        <dbReference type="Google" id="ProtNLM"/>
    </source>
</evidence>
<dbReference type="AlphaFoldDB" id="A0A645EMD6"/>
<protein>
    <recommendedName>
        <fullName evidence="2">HEAT repeat domain-containing protein</fullName>
    </recommendedName>
</protein>
<name>A0A645EMD6_9ZZZZ</name>
<evidence type="ECO:0000313" key="1">
    <source>
        <dbReference type="EMBL" id="MPN03175.1"/>
    </source>
</evidence>
<proteinExistence type="predicted"/>
<comment type="caution">
    <text evidence="1">The sequence shown here is derived from an EMBL/GenBank/DDBJ whole genome shotgun (WGS) entry which is preliminary data.</text>
</comment>
<dbReference type="EMBL" id="VSSQ01049103">
    <property type="protein sequence ID" value="MPN03175.1"/>
    <property type="molecule type" value="Genomic_DNA"/>
</dbReference>
<gene>
    <name evidence="1" type="ORF">SDC9_150400</name>
</gene>
<sequence length="105" mass="11205">MMSAQNSYQRTRGLLLIAANAQWDTAGKVQEVLPEYLRHITDEKPITARQCIGALPQLVAGQPALAPAVLHALQTAKPQYADSMQRLVQCDIAAAAKAIAALGVV</sequence>
<accession>A0A645EMD6</accession>